<comment type="caution">
    <text evidence="2">The sequence shown here is derived from an EMBL/GenBank/DDBJ whole genome shotgun (WGS) entry which is preliminary data.</text>
</comment>
<keyword evidence="3" id="KW-1185">Reference proteome</keyword>
<evidence type="ECO:0000256" key="1">
    <source>
        <dbReference type="ARBA" id="ARBA00023002"/>
    </source>
</evidence>
<dbReference type="PRINTS" id="PR00469">
    <property type="entry name" value="PNDRDTASEII"/>
</dbReference>
<gene>
    <name evidence="2" type="ORF">NBG84_37140</name>
</gene>
<keyword evidence="1" id="KW-0560">Oxidoreductase</keyword>
<dbReference type="RefSeq" id="WP_250924127.1">
    <property type="nucleotide sequence ID" value="NZ_JAMQAW010000091.1"/>
</dbReference>
<dbReference type="InterPro" id="IPR036188">
    <property type="entry name" value="FAD/NAD-bd_sf"/>
</dbReference>
<dbReference type="InterPro" id="IPR050982">
    <property type="entry name" value="Auxin_biosynth/cation_transpt"/>
</dbReference>
<evidence type="ECO:0000313" key="3">
    <source>
        <dbReference type="Proteomes" id="UP001431429"/>
    </source>
</evidence>
<name>A0ABT0UZ40_9ACTN</name>
<dbReference type="Gene3D" id="3.50.50.60">
    <property type="entry name" value="FAD/NAD(P)-binding domain"/>
    <property type="match status" value="1"/>
</dbReference>
<reference evidence="2" key="1">
    <citation type="submission" date="2022-06" db="EMBL/GenBank/DDBJ databases">
        <title>Genome public.</title>
        <authorList>
            <person name="Sun Q."/>
        </authorList>
    </citation>
    <scope>NUCLEOTIDE SEQUENCE</scope>
    <source>
        <strain evidence="2">CWNU-1</strain>
    </source>
</reference>
<accession>A0ABT0UZ40</accession>
<dbReference type="PANTHER" id="PTHR43539:SF78">
    <property type="entry name" value="FLAVIN-CONTAINING MONOOXYGENASE"/>
    <property type="match status" value="1"/>
</dbReference>
<dbReference type="Pfam" id="PF13738">
    <property type="entry name" value="Pyr_redox_3"/>
    <property type="match status" value="1"/>
</dbReference>
<sequence>MNNSGVRDVDVVVIGAGQAGLSGAYHLRRSGLRPGRDFVVLDHAPGPGGAWQFRWPSLTFDKVHGIHALPGMELTDADGTRPSAEVVGAYFAAYEEHFELAVQRPVDVSAVREGEGGRLLVETSAGVWSTRAVINATGTWDRPFWPRYRGQETFRGRQLHTAQYQGPQEFAGKRVIVVGGGASGTQHLMEIAPYAAATTWVTRRPPVFVEGPFDENRGRTVVSMVEERVRQGLPPQSVVSVTGLPVTEAIERAREQGVLDRRPMFERITPTGASWPDGRTVAADVILWATGFRAAIEHLAPLRLRETGGGIQMDGTRAVRDERIHLVGYGPSASTVGANRAGRAAVREIRRLLERAPALG</sequence>
<proteinExistence type="predicted"/>
<evidence type="ECO:0000313" key="2">
    <source>
        <dbReference type="EMBL" id="MCM2393832.1"/>
    </source>
</evidence>
<dbReference type="EMBL" id="JAMQAW010000091">
    <property type="protein sequence ID" value="MCM2393832.1"/>
    <property type="molecule type" value="Genomic_DNA"/>
</dbReference>
<organism evidence="2 3">
    <name type="scientific">Streptomyces albipurpureus</name>
    <dbReference type="NCBI Taxonomy" id="2897419"/>
    <lineage>
        <taxon>Bacteria</taxon>
        <taxon>Bacillati</taxon>
        <taxon>Actinomycetota</taxon>
        <taxon>Actinomycetes</taxon>
        <taxon>Kitasatosporales</taxon>
        <taxon>Streptomycetaceae</taxon>
        <taxon>Streptomyces</taxon>
    </lineage>
</organism>
<dbReference type="PANTHER" id="PTHR43539">
    <property type="entry name" value="FLAVIN-BINDING MONOOXYGENASE-LIKE PROTEIN (AFU_ORTHOLOGUE AFUA_4G09220)"/>
    <property type="match status" value="1"/>
</dbReference>
<dbReference type="PRINTS" id="PR00368">
    <property type="entry name" value="FADPNR"/>
</dbReference>
<dbReference type="SUPFAM" id="SSF51905">
    <property type="entry name" value="FAD/NAD(P)-binding domain"/>
    <property type="match status" value="2"/>
</dbReference>
<protein>
    <submittedName>
        <fullName evidence="2">NAD(P)/FAD-dependent oxidoreductase</fullName>
    </submittedName>
</protein>
<dbReference type="Proteomes" id="UP001431429">
    <property type="component" value="Unassembled WGS sequence"/>
</dbReference>